<keyword evidence="1" id="KW-0808">Transferase</keyword>
<dbReference type="Gene3D" id="3.90.550.10">
    <property type="entry name" value="Spore Coat Polysaccharide Biosynthesis Protein SpsA, Chain A"/>
    <property type="match status" value="1"/>
</dbReference>
<protein>
    <submittedName>
        <fullName evidence="1">Glycosyltransferase family 8 protein</fullName>
    </submittedName>
</protein>
<dbReference type="OrthoDB" id="2014201at2759"/>
<dbReference type="InterPro" id="IPR050587">
    <property type="entry name" value="GNT1/Glycosyltrans_8"/>
</dbReference>
<dbReference type="EMBL" id="KV744892">
    <property type="protein sequence ID" value="OCK82304.1"/>
    <property type="molecule type" value="Genomic_DNA"/>
</dbReference>
<dbReference type="PANTHER" id="PTHR11183">
    <property type="entry name" value="GLYCOGENIN SUBFAMILY MEMBER"/>
    <property type="match status" value="1"/>
</dbReference>
<evidence type="ECO:0000313" key="2">
    <source>
        <dbReference type="Proteomes" id="UP000250266"/>
    </source>
</evidence>
<dbReference type="SUPFAM" id="SSF53448">
    <property type="entry name" value="Nucleotide-diphospho-sugar transferases"/>
    <property type="match status" value="1"/>
</dbReference>
<organism evidence="1 2">
    <name type="scientific">Lepidopterella palustris CBS 459.81</name>
    <dbReference type="NCBI Taxonomy" id="1314670"/>
    <lineage>
        <taxon>Eukaryota</taxon>
        <taxon>Fungi</taxon>
        <taxon>Dikarya</taxon>
        <taxon>Ascomycota</taxon>
        <taxon>Pezizomycotina</taxon>
        <taxon>Dothideomycetes</taxon>
        <taxon>Pleosporomycetidae</taxon>
        <taxon>Mytilinidiales</taxon>
        <taxon>Argynnaceae</taxon>
        <taxon>Lepidopterella</taxon>
    </lineage>
</organism>
<dbReference type="AlphaFoldDB" id="A0A8E2JH19"/>
<accession>A0A8E2JH19</accession>
<sequence length="351" mass="39696">MLPSRRKLCHFLILSATLTTILSLTQWGIPLLSWLPTPEVNSLAGVSPRYAYATFLGPRTVDASSLEADSNLDAASDPYFTSVRLLTYQLLHSPKTQTHVKPRIPFLVLTLPSVPKHQLSILEAEGATIVQIEPLDLPKTFDQSLILNSRFRDVLSKLRLWQLTDYDRVLFIDADTILLSPLDSLFTDPELSVHMHTLHKNETNSFAETLLPSEYLLAASADTWGDQTEWLKPGHPEYLCACFMLLAPSEEMFRYYQSVLNSPEAPSNAAYPDQDLLIYAHRRDGSMPWRRIPVEWSANDGKLVSELVGGVRSLHVKAWDHAEGGNLADERTKKLWRALLQEMEAYYKLGH</sequence>
<keyword evidence="2" id="KW-1185">Reference proteome</keyword>
<gene>
    <name evidence="1" type="ORF">K432DRAFT_293529</name>
</gene>
<name>A0A8E2JH19_9PEZI</name>
<reference evidence="1 2" key="1">
    <citation type="journal article" date="2016" name="Nat. Commun.">
        <title>Ectomycorrhizal ecology is imprinted in the genome of the dominant symbiotic fungus Cenococcum geophilum.</title>
        <authorList>
            <consortium name="DOE Joint Genome Institute"/>
            <person name="Peter M."/>
            <person name="Kohler A."/>
            <person name="Ohm R.A."/>
            <person name="Kuo A."/>
            <person name="Krutzmann J."/>
            <person name="Morin E."/>
            <person name="Arend M."/>
            <person name="Barry K.W."/>
            <person name="Binder M."/>
            <person name="Choi C."/>
            <person name="Clum A."/>
            <person name="Copeland A."/>
            <person name="Grisel N."/>
            <person name="Haridas S."/>
            <person name="Kipfer T."/>
            <person name="LaButti K."/>
            <person name="Lindquist E."/>
            <person name="Lipzen A."/>
            <person name="Maire R."/>
            <person name="Meier B."/>
            <person name="Mihaltcheva S."/>
            <person name="Molinier V."/>
            <person name="Murat C."/>
            <person name="Poggeler S."/>
            <person name="Quandt C.A."/>
            <person name="Sperisen C."/>
            <person name="Tritt A."/>
            <person name="Tisserant E."/>
            <person name="Crous P.W."/>
            <person name="Henrissat B."/>
            <person name="Nehls U."/>
            <person name="Egli S."/>
            <person name="Spatafora J.W."/>
            <person name="Grigoriev I.V."/>
            <person name="Martin F.M."/>
        </authorList>
    </citation>
    <scope>NUCLEOTIDE SEQUENCE [LARGE SCALE GENOMIC DNA]</scope>
    <source>
        <strain evidence="1 2">CBS 459.81</strain>
    </source>
</reference>
<dbReference type="Proteomes" id="UP000250266">
    <property type="component" value="Unassembled WGS sequence"/>
</dbReference>
<proteinExistence type="predicted"/>
<evidence type="ECO:0000313" key="1">
    <source>
        <dbReference type="EMBL" id="OCK82304.1"/>
    </source>
</evidence>
<dbReference type="InterPro" id="IPR029044">
    <property type="entry name" value="Nucleotide-diphossugar_trans"/>
</dbReference>
<dbReference type="GO" id="GO:0016740">
    <property type="term" value="F:transferase activity"/>
    <property type="evidence" value="ECO:0007669"/>
    <property type="project" value="UniProtKB-KW"/>
</dbReference>